<accession>A0AAD7Z9Y0</accession>
<evidence type="ECO:0000313" key="8">
    <source>
        <dbReference type="Proteomes" id="UP001233999"/>
    </source>
</evidence>
<dbReference type="Gene3D" id="3.30.390.50">
    <property type="entry name" value="CO dehydrogenase flavoprotein, C-terminal domain"/>
    <property type="match status" value="1"/>
</dbReference>
<comment type="subcellular location">
    <subcellularLocation>
        <location evidence="1">Peroxisome</location>
    </subcellularLocation>
</comment>
<keyword evidence="8" id="KW-1185">Reference proteome</keyword>
<keyword evidence="3" id="KW-0285">Flavoprotein</keyword>
<comment type="caution">
    <text evidence="7">The sequence shown here is derived from an EMBL/GenBank/DDBJ whole genome shotgun (WGS) entry which is preliminary data.</text>
</comment>
<evidence type="ECO:0000256" key="3">
    <source>
        <dbReference type="ARBA" id="ARBA00022630"/>
    </source>
</evidence>
<evidence type="ECO:0000259" key="6">
    <source>
        <dbReference type="PROSITE" id="PS51387"/>
    </source>
</evidence>
<dbReference type="GO" id="GO:0016491">
    <property type="term" value="F:oxidoreductase activity"/>
    <property type="evidence" value="ECO:0007669"/>
    <property type="project" value="InterPro"/>
</dbReference>
<dbReference type="PANTHER" id="PTHR45444">
    <property type="entry name" value="XANTHINE DEHYDROGENASE"/>
    <property type="match status" value="1"/>
</dbReference>
<dbReference type="Pfam" id="PF03450">
    <property type="entry name" value="CO_deh_flav_C"/>
    <property type="match status" value="1"/>
</dbReference>
<name>A0AAD7Z9Y0_DIPPU</name>
<feature type="non-terminal residue" evidence="7">
    <location>
        <position position="448"/>
    </location>
</feature>
<dbReference type="Gene3D" id="3.30.465.10">
    <property type="match status" value="1"/>
</dbReference>
<reference evidence="7" key="1">
    <citation type="journal article" date="2023" name="IScience">
        <title>Live-bearing cockroach genome reveals convergent evolutionary mechanisms linked to viviparity in insects and beyond.</title>
        <authorList>
            <person name="Fouks B."/>
            <person name="Harrison M.C."/>
            <person name="Mikhailova A.A."/>
            <person name="Marchal E."/>
            <person name="English S."/>
            <person name="Carruthers M."/>
            <person name="Jennings E.C."/>
            <person name="Chiamaka E.L."/>
            <person name="Frigard R.A."/>
            <person name="Pippel M."/>
            <person name="Attardo G.M."/>
            <person name="Benoit J.B."/>
            <person name="Bornberg-Bauer E."/>
            <person name="Tobe S.S."/>
        </authorList>
    </citation>
    <scope>NUCLEOTIDE SEQUENCE</scope>
    <source>
        <strain evidence="7">Stay&amp;Tobe</strain>
    </source>
</reference>
<dbReference type="InterPro" id="IPR016166">
    <property type="entry name" value="FAD-bd_PCMH"/>
</dbReference>
<organism evidence="7 8">
    <name type="scientific">Diploptera punctata</name>
    <name type="common">Pacific beetle cockroach</name>
    <dbReference type="NCBI Taxonomy" id="6984"/>
    <lineage>
        <taxon>Eukaryota</taxon>
        <taxon>Metazoa</taxon>
        <taxon>Ecdysozoa</taxon>
        <taxon>Arthropoda</taxon>
        <taxon>Hexapoda</taxon>
        <taxon>Insecta</taxon>
        <taxon>Pterygota</taxon>
        <taxon>Neoptera</taxon>
        <taxon>Polyneoptera</taxon>
        <taxon>Dictyoptera</taxon>
        <taxon>Blattodea</taxon>
        <taxon>Blaberoidea</taxon>
        <taxon>Blaberidae</taxon>
        <taxon>Diplopterinae</taxon>
        <taxon>Diploptera</taxon>
    </lineage>
</organism>
<dbReference type="InterPro" id="IPR002888">
    <property type="entry name" value="2Fe-2S-bd"/>
</dbReference>
<dbReference type="InterPro" id="IPR036884">
    <property type="entry name" value="2Fe-2S-bd_dom_sf"/>
</dbReference>
<evidence type="ECO:0000256" key="4">
    <source>
        <dbReference type="ARBA" id="ARBA00022827"/>
    </source>
</evidence>
<proteinExistence type="predicted"/>
<dbReference type="SUPFAM" id="SSF55447">
    <property type="entry name" value="CO dehydrogenase flavoprotein C-terminal domain-like"/>
    <property type="match status" value="1"/>
</dbReference>
<dbReference type="InterPro" id="IPR036318">
    <property type="entry name" value="FAD-bd_PCMH-like_sf"/>
</dbReference>
<dbReference type="FunFam" id="3.30.465.10:FF:000013">
    <property type="entry name" value="Aldehyde oxidase"/>
    <property type="match status" value="1"/>
</dbReference>
<dbReference type="InterPro" id="IPR036683">
    <property type="entry name" value="CO_DH_flav_C_dom_sf"/>
</dbReference>
<dbReference type="AlphaFoldDB" id="A0AAD7Z9Y0"/>
<evidence type="ECO:0000313" key="7">
    <source>
        <dbReference type="EMBL" id="KAJ9576510.1"/>
    </source>
</evidence>
<dbReference type="Pfam" id="PF01799">
    <property type="entry name" value="Fer2_2"/>
    <property type="match status" value="1"/>
</dbReference>
<feature type="domain" description="FAD-binding PCMH-type" evidence="6">
    <location>
        <begin position="160"/>
        <end position="341"/>
    </location>
</feature>
<dbReference type="SUPFAM" id="SSF56176">
    <property type="entry name" value="FAD-binding/transporter-associated domain-like"/>
    <property type="match status" value="1"/>
</dbReference>
<evidence type="ECO:0000256" key="1">
    <source>
        <dbReference type="ARBA" id="ARBA00004275"/>
    </source>
</evidence>
<dbReference type="Proteomes" id="UP001233999">
    <property type="component" value="Unassembled WGS sequence"/>
</dbReference>
<comment type="subunit">
    <text evidence="2">Homodimer.</text>
</comment>
<dbReference type="PROSITE" id="PS51387">
    <property type="entry name" value="FAD_PCMH"/>
    <property type="match status" value="1"/>
</dbReference>
<dbReference type="InterPro" id="IPR002346">
    <property type="entry name" value="Mopterin_DH_FAD-bd"/>
</dbReference>
<dbReference type="InterPro" id="IPR005107">
    <property type="entry name" value="CO_DH_flav_C"/>
</dbReference>
<dbReference type="SUPFAM" id="SSF47741">
    <property type="entry name" value="CO dehydrogenase ISP C-domain like"/>
    <property type="match status" value="1"/>
</dbReference>
<dbReference type="EMBL" id="JASPKZ010009772">
    <property type="protein sequence ID" value="KAJ9576510.1"/>
    <property type="molecule type" value="Genomic_DNA"/>
</dbReference>
<dbReference type="GO" id="GO:0005506">
    <property type="term" value="F:iron ion binding"/>
    <property type="evidence" value="ECO:0007669"/>
    <property type="project" value="InterPro"/>
</dbReference>
<evidence type="ECO:0000256" key="2">
    <source>
        <dbReference type="ARBA" id="ARBA00011738"/>
    </source>
</evidence>
<keyword evidence="4" id="KW-0274">FAD</keyword>
<dbReference type="GO" id="GO:0071949">
    <property type="term" value="F:FAD binding"/>
    <property type="evidence" value="ECO:0007669"/>
    <property type="project" value="InterPro"/>
</dbReference>
<dbReference type="InterPro" id="IPR016208">
    <property type="entry name" value="Ald_Oxase/xanthine_DH-like"/>
</dbReference>
<reference evidence="7" key="2">
    <citation type="submission" date="2023-05" db="EMBL/GenBank/DDBJ databases">
        <authorList>
            <person name="Fouks B."/>
        </authorList>
    </citation>
    <scope>NUCLEOTIDE SEQUENCE</scope>
    <source>
        <strain evidence="7">Stay&amp;Tobe</strain>
        <tissue evidence="7">Testes</tissue>
    </source>
</reference>
<dbReference type="SMART" id="SM01092">
    <property type="entry name" value="CO_deh_flav_C"/>
    <property type="match status" value="1"/>
</dbReference>
<protein>
    <recommendedName>
        <fullName evidence="6">FAD-binding PCMH-type domain-containing protein</fullName>
    </recommendedName>
</protein>
<dbReference type="GO" id="GO:0005777">
    <property type="term" value="C:peroxisome"/>
    <property type="evidence" value="ECO:0007669"/>
    <property type="project" value="UniProtKB-SubCell"/>
</dbReference>
<dbReference type="InterPro" id="IPR016169">
    <property type="entry name" value="FAD-bd_PCMH_sub2"/>
</dbReference>
<dbReference type="PANTHER" id="PTHR45444:SF3">
    <property type="entry name" value="XANTHINE DEHYDROGENASE"/>
    <property type="match status" value="1"/>
</dbReference>
<sequence>PDIIYRIVDCLVNVFSCHGYAITTIEGIGSKKKGYHPVQARLAQFNGTQCGYCSPGMVMNMYSLLEGKQVTMKDVENSFGGNICRCTGYRPILDAFKSLAVDSSEDLRKKVPDIEEMHKVKICERNGKICTGNCSVDDGHNGESHNKNLLAQANAPVHIKLAKDVDWYKVTTLQDIFEIFDKINDAPYRLVAGNTGQGVYRIEEDIRYFIDIGSVGELKTTKMEPNLVVGAGMSLTETMEMFYTLSAENSKFAYTKVLADHIDLIANVPVRNIGTIAGNLCMKNNHNEFPSDMFLMLETVGATINIAEEGNKIVKMSLLSFLDLDLKHKVIHSINLPELDSSYHVRTFKIMPRAQNAHAYVNAGFLFKLKINENGKVLTKPTIVFGGINPEFVHASNTESYINGKNLFDRKVLKTAMKILDAELQLDHVLPDASPAYRKSLAEALFYK</sequence>
<evidence type="ECO:0000256" key="5">
    <source>
        <dbReference type="ARBA" id="ARBA00023140"/>
    </source>
</evidence>
<gene>
    <name evidence="7" type="ORF">L9F63_025593</name>
</gene>
<dbReference type="Gene3D" id="1.10.150.120">
    <property type="entry name" value="[2Fe-2S]-binding domain"/>
    <property type="match status" value="1"/>
</dbReference>
<dbReference type="FunFam" id="3.30.390.50:FF:000003">
    <property type="entry name" value="Aldehyde oxidase1"/>
    <property type="match status" value="1"/>
</dbReference>
<keyword evidence="5" id="KW-0576">Peroxisome</keyword>
<feature type="non-terminal residue" evidence="7">
    <location>
        <position position="1"/>
    </location>
</feature>
<dbReference type="Pfam" id="PF00941">
    <property type="entry name" value="FAD_binding_5"/>
    <property type="match status" value="1"/>
</dbReference>